<organism evidence="1 2">
    <name type="scientific">Sphenostylis stenocarpa</name>
    <dbReference type="NCBI Taxonomy" id="92480"/>
    <lineage>
        <taxon>Eukaryota</taxon>
        <taxon>Viridiplantae</taxon>
        <taxon>Streptophyta</taxon>
        <taxon>Embryophyta</taxon>
        <taxon>Tracheophyta</taxon>
        <taxon>Spermatophyta</taxon>
        <taxon>Magnoliopsida</taxon>
        <taxon>eudicotyledons</taxon>
        <taxon>Gunneridae</taxon>
        <taxon>Pentapetalae</taxon>
        <taxon>rosids</taxon>
        <taxon>fabids</taxon>
        <taxon>Fabales</taxon>
        <taxon>Fabaceae</taxon>
        <taxon>Papilionoideae</taxon>
        <taxon>50 kb inversion clade</taxon>
        <taxon>NPAAA clade</taxon>
        <taxon>indigoferoid/millettioid clade</taxon>
        <taxon>Phaseoleae</taxon>
        <taxon>Sphenostylis</taxon>
    </lineage>
</organism>
<reference evidence="1" key="1">
    <citation type="submission" date="2023-10" db="EMBL/GenBank/DDBJ databases">
        <authorList>
            <person name="Domelevo Entfellner J.-B."/>
        </authorList>
    </citation>
    <scope>NUCLEOTIDE SEQUENCE</scope>
</reference>
<dbReference type="Proteomes" id="UP001189624">
    <property type="component" value="Chromosome 10"/>
</dbReference>
<name>A0AA86W2L7_9FABA</name>
<protein>
    <submittedName>
        <fullName evidence="1">Uncharacterized protein</fullName>
    </submittedName>
</protein>
<sequence>MATDSCSCNCQCLRLHIINKKLLWKKAQTFKPNGKEMVSKVMHGPPNINRIEDSLTLAEMRERALNLTYLKTWVDDSVDHPSFWWSLNNSVLEKVNEPDVTGLQE</sequence>
<proteinExistence type="predicted"/>
<gene>
    <name evidence="1" type="ORF">AYBTSS11_LOCUS29441</name>
</gene>
<dbReference type="EMBL" id="OY731407">
    <property type="protein sequence ID" value="CAJ1977288.1"/>
    <property type="molecule type" value="Genomic_DNA"/>
</dbReference>
<accession>A0AA86W2L7</accession>
<evidence type="ECO:0000313" key="1">
    <source>
        <dbReference type="EMBL" id="CAJ1977288.1"/>
    </source>
</evidence>
<dbReference type="AlphaFoldDB" id="A0AA86W2L7"/>
<keyword evidence="2" id="KW-1185">Reference proteome</keyword>
<evidence type="ECO:0000313" key="2">
    <source>
        <dbReference type="Proteomes" id="UP001189624"/>
    </source>
</evidence>
<dbReference type="Gramene" id="rna-AYBTSS11_LOCUS29441">
    <property type="protein sequence ID" value="CAJ1977288.1"/>
    <property type="gene ID" value="gene-AYBTSS11_LOCUS29441"/>
</dbReference>